<evidence type="ECO:0000313" key="2">
    <source>
        <dbReference type="Proteomes" id="UP001501274"/>
    </source>
</evidence>
<evidence type="ECO:0000313" key="1">
    <source>
        <dbReference type="EMBL" id="KAL0523284.1"/>
    </source>
</evidence>
<dbReference type="AlphaFoldDB" id="A0AAW3BPF6"/>
<comment type="caution">
    <text evidence="1">The sequence shown here is derived from an EMBL/GenBank/DDBJ whole genome shotgun (WGS) entry which is preliminary data.</text>
</comment>
<organism evidence="1 2">
    <name type="scientific">Leishmania naiffi</name>
    <dbReference type="NCBI Taxonomy" id="5678"/>
    <lineage>
        <taxon>Eukaryota</taxon>
        <taxon>Discoba</taxon>
        <taxon>Euglenozoa</taxon>
        <taxon>Kinetoplastea</taxon>
        <taxon>Metakinetoplastina</taxon>
        <taxon>Trypanosomatida</taxon>
        <taxon>Trypanosomatidae</taxon>
        <taxon>Leishmaniinae</taxon>
        <taxon>Leishmania</taxon>
        <taxon>Leishmania naiffi species complex</taxon>
    </lineage>
</organism>
<name>A0AAW3BPF6_9TRYP</name>
<protein>
    <submittedName>
        <fullName evidence="1">Uncharacterized protein</fullName>
    </submittedName>
</protein>
<dbReference type="Proteomes" id="UP001501274">
    <property type="component" value="Unassembled WGS sequence"/>
</dbReference>
<proteinExistence type="predicted"/>
<keyword evidence="2" id="KW-1185">Reference proteome</keyword>
<dbReference type="EMBL" id="JBAMZN010000027">
    <property type="protein sequence ID" value="KAL0523284.1"/>
    <property type="molecule type" value="Genomic_DNA"/>
</dbReference>
<sequence length="16" mass="1622">MCVTLQVAATLISQSG</sequence>
<gene>
    <name evidence="1" type="ORF">Q4I28_004413</name>
</gene>
<reference evidence="1 2" key="1">
    <citation type="submission" date="2024-02" db="EMBL/GenBank/DDBJ databases">
        <title>FIRST GENOME SEQUENCES OF Leishmania (Viannia) shawi, Leishmania (Viannia) lindenbergi AND Leishmania (Viannia) utingensis.</title>
        <authorList>
            <person name="Resadore F."/>
            <person name="Custodio M.G.F."/>
            <person name="Boite M.C."/>
            <person name="Cupolillo E."/>
            <person name="Ferreira G.E.M."/>
        </authorList>
    </citation>
    <scope>NUCLEOTIDE SEQUENCE [LARGE SCALE GENOMIC DNA]</scope>
    <source>
        <strain evidence="1 2">MDAS/BR/1979/M5533</strain>
    </source>
</reference>
<accession>A0AAW3BPF6</accession>